<reference evidence="10 11" key="1">
    <citation type="journal article" date="2019" name="Sci. Rep.">
        <title>Comparative genomics of chytrid fungi reveal insights into the obligate biotrophic and pathogenic lifestyle of Synchytrium endobioticum.</title>
        <authorList>
            <person name="van de Vossenberg B.T.L.H."/>
            <person name="Warris S."/>
            <person name="Nguyen H.D.T."/>
            <person name="van Gent-Pelzer M.P.E."/>
            <person name="Joly D.L."/>
            <person name="van de Geest H.C."/>
            <person name="Bonants P.J.M."/>
            <person name="Smith D.S."/>
            <person name="Levesque C.A."/>
            <person name="van der Lee T.A.J."/>
        </authorList>
    </citation>
    <scope>NUCLEOTIDE SEQUENCE [LARGE SCALE GENOMIC DNA]</scope>
    <source>
        <strain evidence="9 11">LEV6574</strain>
        <strain evidence="8 10">MB42</strain>
    </source>
</reference>
<proteinExistence type="inferred from homology"/>
<feature type="transmembrane region" description="Helical" evidence="7">
    <location>
        <begin position="47"/>
        <end position="68"/>
    </location>
</feature>
<dbReference type="Proteomes" id="UP000320475">
    <property type="component" value="Unassembled WGS sequence"/>
</dbReference>
<dbReference type="Proteomes" id="UP000317494">
    <property type="component" value="Unassembled WGS sequence"/>
</dbReference>
<evidence type="ECO:0000256" key="3">
    <source>
        <dbReference type="ARBA" id="ARBA00022692"/>
    </source>
</evidence>
<evidence type="ECO:0000256" key="5">
    <source>
        <dbReference type="ARBA" id="ARBA00022989"/>
    </source>
</evidence>
<keyword evidence="10" id="KW-1185">Reference proteome</keyword>
<keyword evidence="3 7" id="KW-0812">Transmembrane</keyword>
<comment type="subcellular location">
    <subcellularLocation>
        <location evidence="1">Endoplasmic reticulum membrane</location>
        <topology evidence="1">Multi-pass membrane protein</topology>
    </subcellularLocation>
</comment>
<name>A0A507BW58_9FUNG</name>
<evidence type="ECO:0000313" key="9">
    <source>
        <dbReference type="EMBL" id="TPX40072.1"/>
    </source>
</evidence>
<keyword evidence="6 7" id="KW-0472">Membrane</keyword>
<dbReference type="AlphaFoldDB" id="A0A507BW58"/>
<evidence type="ECO:0000313" key="8">
    <source>
        <dbReference type="EMBL" id="TPX31702.1"/>
    </source>
</evidence>
<dbReference type="OrthoDB" id="16510at2759"/>
<dbReference type="EMBL" id="QEAN01000602">
    <property type="protein sequence ID" value="TPX31702.1"/>
    <property type="molecule type" value="Genomic_DNA"/>
</dbReference>
<evidence type="ECO:0000256" key="2">
    <source>
        <dbReference type="ARBA" id="ARBA00009436"/>
    </source>
</evidence>
<evidence type="ECO:0000256" key="6">
    <source>
        <dbReference type="ARBA" id="ARBA00023136"/>
    </source>
</evidence>
<evidence type="ECO:0000256" key="4">
    <source>
        <dbReference type="ARBA" id="ARBA00022824"/>
    </source>
</evidence>
<dbReference type="VEuPathDB" id="FungiDB:SeMB42_g07715"/>
<evidence type="ECO:0000313" key="10">
    <source>
        <dbReference type="Proteomes" id="UP000317494"/>
    </source>
</evidence>
<gene>
    <name evidence="9" type="ORF">SeLEV6574_g06801</name>
    <name evidence="8" type="ORF">SeMB42_g07715</name>
</gene>
<comment type="similarity">
    <text evidence="2">Belongs to the EMC6 family.</text>
</comment>
<dbReference type="Pfam" id="PF07019">
    <property type="entry name" value="EMC6"/>
    <property type="match status" value="1"/>
</dbReference>
<evidence type="ECO:0000256" key="1">
    <source>
        <dbReference type="ARBA" id="ARBA00004477"/>
    </source>
</evidence>
<organism evidence="8 10">
    <name type="scientific">Synchytrium endobioticum</name>
    <dbReference type="NCBI Taxonomy" id="286115"/>
    <lineage>
        <taxon>Eukaryota</taxon>
        <taxon>Fungi</taxon>
        <taxon>Fungi incertae sedis</taxon>
        <taxon>Chytridiomycota</taxon>
        <taxon>Chytridiomycota incertae sedis</taxon>
        <taxon>Chytridiomycetes</taxon>
        <taxon>Synchytriales</taxon>
        <taxon>Synchytriaceae</taxon>
        <taxon>Synchytrium</taxon>
    </lineage>
</organism>
<keyword evidence="4" id="KW-0256">Endoplasmic reticulum</keyword>
<evidence type="ECO:0000256" key="7">
    <source>
        <dbReference type="SAM" id="Phobius"/>
    </source>
</evidence>
<sequence length="119" mass="12932">MSAVLYIPPPKSNTPSTMASLPSSANTYAAKRLSPDAVRHNARVINVARALLAVFAAIYLALMIFHGGQTGPGLGSPFTAPLIKYWGNPYGLWTDEVGRNLVSYVLFWTFAYGVVHVYD</sequence>
<evidence type="ECO:0000313" key="11">
    <source>
        <dbReference type="Proteomes" id="UP000320475"/>
    </source>
</evidence>
<dbReference type="EMBL" id="QEAM01000415">
    <property type="protein sequence ID" value="TPX40072.1"/>
    <property type="molecule type" value="Genomic_DNA"/>
</dbReference>
<accession>A0A507BW58</accession>
<comment type="caution">
    <text evidence="8">The sequence shown here is derived from an EMBL/GenBank/DDBJ whole genome shotgun (WGS) entry which is preliminary data.</text>
</comment>
<dbReference type="InterPro" id="IPR029008">
    <property type="entry name" value="EMC6-like"/>
</dbReference>
<feature type="transmembrane region" description="Helical" evidence="7">
    <location>
        <begin position="101"/>
        <end position="118"/>
    </location>
</feature>
<protein>
    <submittedName>
        <fullName evidence="8">Uncharacterized protein</fullName>
    </submittedName>
</protein>
<dbReference type="GO" id="GO:0005789">
    <property type="term" value="C:endoplasmic reticulum membrane"/>
    <property type="evidence" value="ECO:0007669"/>
    <property type="project" value="UniProtKB-SubCell"/>
</dbReference>
<keyword evidence="5 7" id="KW-1133">Transmembrane helix</keyword>